<feature type="domain" description="Bridge-like lipid transfer protein family member 1 C-terminal" evidence="1">
    <location>
        <begin position="68"/>
        <end position="119"/>
    </location>
</feature>
<dbReference type="Proteomes" id="UP000324832">
    <property type="component" value="Unassembled WGS sequence"/>
</dbReference>
<feature type="non-terminal residue" evidence="2">
    <location>
        <position position="292"/>
    </location>
</feature>
<keyword evidence="3" id="KW-1185">Reference proteome</keyword>
<dbReference type="Pfam" id="PF25040">
    <property type="entry name" value="BLTP1_C"/>
    <property type="match status" value="2"/>
</dbReference>
<sequence length="292" mass="32581">MESQFVNFNSSLPTFNISWNIANRTLPPMRSHAHTNSSKSFNQLILCGLNISKILKVIILDRKQKSPQSGAPPTLAGRKFGNKKAALFAWILLQSIPEETIISPHILEFLEQTLEPIPSKASFSMPTPGLTINNIWKIKQFLEINKKRVIETILGMLKYKLIENVILFERCLGARAVYQTVRTPTETNSGAGEGETEGVSYGQYAYASFPVDVIVHFHTRPSAFRFSCLPASRVECLLHLPSLRMVFSSKRATDDYRGRGLGVIQVRHAAPRRDPGVPARLVPALHHAQAVP</sequence>
<gene>
    <name evidence="2" type="ORF">LSINAPIS_LOCUS12258</name>
</gene>
<feature type="domain" description="Bridge-like lipid transfer protein family member 1 C-terminal" evidence="1">
    <location>
        <begin position="192"/>
        <end position="252"/>
    </location>
</feature>
<dbReference type="AlphaFoldDB" id="A0A5E4QUA0"/>
<proteinExistence type="predicted"/>
<dbReference type="GO" id="GO:0098793">
    <property type="term" value="C:presynapse"/>
    <property type="evidence" value="ECO:0007669"/>
    <property type="project" value="GOC"/>
</dbReference>
<organism evidence="2 3">
    <name type="scientific">Leptidea sinapis</name>
    <dbReference type="NCBI Taxonomy" id="189913"/>
    <lineage>
        <taxon>Eukaryota</taxon>
        <taxon>Metazoa</taxon>
        <taxon>Ecdysozoa</taxon>
        <taxon>Arthropoda</taxon>
        <taxon>Hexapoda</taxon>
        <taxon>Insecta</taxon>
        <taxon>Pterygota</taxon>
        <taxon>Neoptera</taxon>
        <taxon>Endopterygota</taxon>
        <taxon>Lepidoptera</taxon>
        <taxon>Glossata</taxon>
        <taxon>Ditrysia</taxon>
        <taxon>Papilionoidea</taxon>
        <taxon>Pieridae</taxon>
        <taxon>Dismorphiinae</taxon>
        <taxon>Leptidea</taxon>
    </lineage>
</organism>
<name>A0A5E4QUA0_9NEOP</name>
<reference evidence="2 3" key="1">
    <citation type="submission" date="2017-07" db="EMBL/GenBank/DDBJ databases">
        <authorList>
            <person name="Talla V."/>
            <person name="Backstrom N."/>
        </authorList>
    </citation>
    <scope>NUCLEOTIDE SEQUENCE [LARGE SCALE GENOMIC DNA]</scope>
</reference>
<dbReference type="PANTHER" id="PTHR31640:SF1">
    <property type="entry name" value="BRIDGE-LIKE LIPID TRANSFER PROTEIN FAMILY MEMBER 1"/>
    <property type="match status" value="1"/>
</dbReference>
<evidence type="ECO:0000313" key="2">
    <source>
        <dbReference type="EMBL" id="VVD01946.1"/>
    </source>
</evidence>
<protein>
    <recommendedName>
        <fullName evidence="1">Bridge-like lipid transfer protein family member 1 C-terminal domain-containing protein</fullName>
    </recommendedName>
</protein>
<dbReference type="GO" id="GO:0048488">
    <property type="term" value="P:synaptic vesicle endocytosis"/>
    <property type="evidence" value="ECO:0007669"/>
    <property type="project" value="TreeGrafter"/>
</dbReference>
<evidence type="ECO:0000313" key="3">
    <source>
        <dbReference type="Proteomes" id="UP000324832"/>
    </source>
</evidence>
<dbReference type="InterPro" id="IPR033616">
    <property type="entry name" value="BLTP1"/>
</dbReference>
<dbReference type="EMBL" id="FZQP02005655">
    <property type="protein sequence ID" value="VVD01946.1"/>
    <property type="molecule type" value="Genomic_DNA"/>
</dbReference>
<dbReference type="InterPro" id="IPR056742">
    <property type="entry name" value="BLTP1_C"/>
</dbReference>
<dbReference type="PANTHER" id="PTHR31640">
    <property type="entry name" value="TRANSMEMBRANE PROTEIN KIAA1109"/>
    <property type="match status" value="1"/>
</dbReference>
<accession>A0A5E4QUA0</accession>
<evidence type="ECO:0000259" key="1">
    <source>
        <dbReference type="Pfam" id="PF25040"/>
    </source>
</evidence>